<comment type="caution">
    <text evidence="1">The sequence shown here is derived from an EMBL/GenBank/DDBJ whole genome shotgun (WGS) entry which is preliminary data.</text>
</comment>
<name>A0A7C3EBA7_9SPIR</name>
<proteinExistence type="predicted"/>
<gene>
    <name evidence="1" type="ORF">ENS59_02815</name>
</gene>
<organism evidence="1">
    <name type="scientific">Gracilinema caldarium</name>
    <dbReference type="NCBI Taxonomy" id="215591"/>
    <lineage>
        <taxon>Bacteria</taxon>
        <taxon>Pseudomonadati</taxon>
        <taxon>Spirochaetota</taxon>
        <taxon>Spirochaetia</taxon>
        <taxon>Spirochaetales</taxon>
        <taxon>Breznakiellaceae</taxon>
        <taxon>Gracilinema</taxon>
    </lineage>
</organism>
<dbReference type="AlphaFoldDB" id="A0A7C3EBA7"/>
<sequence length="335" mass="37045">MAQIAGSLDVLSTRTGFNTAVRHIKKTLSIIDTLSANKNLADILDEEGEELSNEQRPVILRMILADKLGYKTASANLADAVEDISALAEEFERWKAVDLVITYYHPDMGVLIANPKRKESLASLGNLKKHELLVVFAGKMGKPADELCEKAANLALAMVQGIKAKIPEELYKGEFSVKPAKAAKQAAPKKTAEKAVKTRKVAKEKAEQVPAKVAPALTPVPAQKTGMRMTPMYSVVVQNELFHNGNVEAWKRIIDSYKTKYPELEVYIYYEGERIININSLFKWGKVKHGSTIQFAVAGKDIKDVAKLQRYLMQGASPQFEAFLKGPVSTVLKLF</sequence>
<dbReference type="EMBL" id="DSVL01000086">
    <property type="protein sequence ID" value="HFH28430.1"/>
    <property type="molecule type" value="Genomic_DNA"/>
</dbReference>
<protein>
    <submittedName>
        <fullName evidence="1">Uncharacterized protein</fullName>
    </submittedName>
</protein>
<evidence type="ECO:0000313" key="1">
    <source>
        <dbReference type="EMBL" id="HFH28430.1"/>
    </source>
</evidence>
<accession>A0A7C3EBA7</accession>
<reference evidence="1" key="1">
    <citation type="journal article" date="2020" name="mSystems">
        <title>Genome- and Community-Level Interaction Insights into Carbon Utilization and Element Cycling Functions of Hydrothermarchaeota in Hydrothermal Sediment.</title>
        <authorList>
            <person name="Zhou Z."/>
            <person name="Liu Y."/>
            <person name="Xu W."/>
            <person name="Pan J."/>
            <person name="Luo Z.H."/>
            <person name="Li M."/>
        </authorList>
    </citation>
    <scope>NUCLEOTIDE SEQUENCE [LARGE SCALE GENOMIC DNA]</scope>
    <source>
        <strain evidence="1">SpSt-503</strain>
    </source>
</reference>